<feature type="region of interest" description="Disordered" evidence="2">
    <location>
        <begin position="153"/>
        <end position="188"/>
    </location>
</feature>
<feature type="compositionally biased region" description="Basic and acidic residues" evidence="2">
    <location>
        <begin position="1102"/>
        <end position="1129"/>
    </location>
</feature>
<evidence type="ECO:0000313" key="5">
    <source>
        <dbReference type="Proteomes" id="UP000291343"/>
    </source>
</evidence>
<gene>
    <name evidence="4" type="ORF">LSTR_LSTR011474</name>
</gene>
<feature type="region of interest" description="Disordered" evidence="2">
    <location>
        <begin position="1584"/>
        <end position="1604"/>
    </location>
</feature>
<comment type="caution">
    <text evidence="4">The sequence shown here is derived from an EMBL/GenBank/DDBJ whole genome shotgun (WGS) entry which is preliminary data.</text>
</comment>
<dbReference type="FunCoup" id="A0A482WH99">
    <property type="interactions" value="17"/>
</dbReference>
<feature type="domain" description="Genetic suppressor element-like" evidence="3">
    <location>
        <begin position="1633"/>
        <end position="1719"/>
    </location>
</feature>
<dbReference type="PANTHER" id="PTHR40240:SF1">
    <property type="entry name" value="PLEXUS, ISOFORM A"/>
    <property type="match status" value="1"/>
</dbReference>
<feature type="compositionally biased region" description="Low complexity" evidence="2">
    <location>
        <begin position="903"/>
        <end position="915"/>
    </location>
</feature>
<sequence>MDCGSKSNMYIKRESIPQDDTRNRCDNICFVCGSTGHPDQYPLRIKPSSSNPAEAFFPFLETHEPPAGYRQSRQEPVVRACFLCHSLLSQQWDRYQRDGTPHSRRLYWLKRCDNGPYTGAEMGLQGEYAAQVLGLNTEPPPSREASILLEEQTSGQLAGSPRLPPVHAPESLPSDGGKGHMSSLQNSSDAALDLRQSLVMSLPQMPPAEQPRPMSASNAMTPSLPATDILDLSMPDKNAMTEVCYLCGDEHKRGSLVHVAAKPIGGNNQSAANQQPFFPSLMLQVFPRPARSRPMDSAGRVQACNACHNHLLLQWQMYSSQGVPHSDRNYTLRKRSGGVSGSAANVGANETATFVCYTCSLEYPSSSIRLLYCCSNPEKEAYFPFIRALKPPPGASPISPQGMVQVCSICYKSIPQRHQYFGSAAAPTQQAANELAANDKDAMDNGRMQQPSPATTSTTAKSPDIRFRPYELAKSSSPLVRPATSPSPAPKNVQPSSSPIPPAAPGSINGIQNYRCYACGSQQPRAQMEWLSTGAEGMNSHAMHFPFLCSLATRATENACVDSTGRVLVCKACADHLSRQWEGQEVDRVPLERRKYDLPNSAMVNGALPHVVPSPQPSAHALPPSIFCFLCGLHSEKAIAKPLNSRSQGRGAPYFPWLIKHQPHTNAEQLREDGSVLVCTFCYHSVLAQWRRGESHSHPNFHDYICYVCGITTYRKRVRALPVKEFPFLRYHRQPERSLLLENGEFAVVCLDCYETLRTQSLEYERWGLPLEKRQYNWFTQPPPPEDSSDATVARLPSGQRSDKQVPPGLPVARTSRKNCASNSSKHMSEKSRQHGATKNEQGIPKSSSQPGVAHHTGSSSKSSSHRGVSSSSHQMPGGHTVPGPGPGGVVVPPPIQVPVPVPTSVTTPTGQQQSSGGGGGAGSGGRSFAAALRNLAKQAGPSGQDDENRGGSSSARQTAASPKQQMSQRHSAQNKREADKQEKESRASSNQPHPPPSANPAAPPGQEPRSGFQPYRPEEPRVAPPAFPSPLDYPYHHPHHHPAAAALYPPHLQHAYRVEEQLYLERCGALSLFPLTYPPALYGLMPSLPLMSPSMHDRLKMEDEHRARERAQEERDRTERERDKERREKNKRSPRASPSHHSSSEHGRKSSSSANSSNSHSTGAGAPHRASPVAQLPPPPAPQFVRPFEDSFSNKPTAQPHHSQAPPMPRHGAVRTPPTTSNPSVSPAHQNHAGRSSPYGHYTTRHTTTQSLAPGVPPVITTAPMVLPHHHQMAPPHLVNTAVSELSPLLGAPPYPSKPTPPETTRTSPLLPSASPSAGLRHTPPNLQPPMHLYDHHAALSHLMPPGYSLPPPPPPLLNHYAAPAVTMSMDIGAPTYVPLVSATAGQMVSPAAHQKSTPLPSKHTPKSSSNVIQESTHLSSASNVPQGHETAAPVSIPVVVTPKKSVISTAPAHPKSSAYPTPVVASTHVTTASVTVTTTTVTTVTNHTSINNCRPLDVANLVVQPLCATMPTTVACSPAVTSTIAPVSSSVITPTSVFSTSLMPPSNTQPNVSPCKAEPALGADERFAAPVITELADVKPEPMEVGYTDPPPPQESLKSEDTKPDTFGVNGSEYQTKKHPFPLWDCRGSSQQKTLSKLDMIAERRRYLSSSNGDQETYDFDWENETDCYGGVFQLTKGPPDKLDAPPKKVHFLAMFGLTTLAKRNELELRKLSRRRAVPPVELAEDMDVPDLDDPSPLSLPKPNGSPRALCHSSDKLSFLRALELTSLTRKERQEREQNWQEVLAERRRRQSVTPLTLYCQDARADSPPAQHPKWAGIEEVMQSYLNYQRETTLELSVLREESNRLRTVSSETRQEASALEQQLDDLHSTRDALQRERDSLQNGIDMLTGVIKDIAVLTNR</sequence>
<dbReference type="InParanoid" id="A0A482WH99"/>
<dbReference type="SMR" id="A0A482WH99"/>
<feature type="region of interest" description="Disordered" evidence="2">
    <location>
        <begin position="1291"/>
        <end position="1331"/>
    </location>
</feature>
<feature type="region of interest" description="Disordered" evidence="2">
    <location>
        <begin position="1102"/>
        <end position="1258"/>
    </location>
</feature>
<feature type="compositionally biased region" description="Low complexity" evidence="2">
    <location>
        <begin position="1217"/>
        <end position="1228"/>
    </location>
</feature>
<feature type="compositionally biased region" description="Polar residues" evidence="2">
    <location>
        <begin position="1192"/>
        <end position="1203"/>
    </location>
</feature>
<dbReference type="InterPro" id="IPR022207">
    <property type="entry name" value="GSE-like"/>
</dbReference>
<evidence type="ECO:0000256" key="2">
    <source>
        <dbReference type="SAM" id="MobiDB-lite"/>
    </source>
</evidence>
<organism evidence="4 5">
    <name type="scientific">Laodelphax striatellus</name>
    <name type="common">Small brown planthopper</name>
    <name type="synonym">Delphax striatella</name>
    <dbReference type="NCBI Taxonomy" id="195883"/>
    <lineage>
        <taxon>Eukaryota</taxon>
        <taxon>Metazoa</taxon>
        <taxon>Ecdysozoa</taxon>
        <taxon>Arthropoda</taxon>
        <taxon>Hexapoda</taxon>
        <taxon>Insecta</taxon>
        <taxon>Pterygota</taxon>
        <taxon>Neoptera</taxon>
        <taxon>Paraneoptera</taxon>
        <taxon>Hemiptera</taxon>
        <taxon>Auchenorrhyncha</taxon>
        <taxon>Fulgoroidea</taxon>
        <taxon>Delphacidae</taxon>
        <taxon>Criomorphinae</taxon>
        <taxon>Laodelphax</taxon>
    </lineage>
</organism>
<feature type="compositionally biased region" description="Pro residues" evidence="2">
    <location>
        <begin position="892"/>
        <end position="902"/>
    </location>
</feature>
<dbReference type="EMBL" id="QKKF02035878">
    <property type="protein sequence ID" value="RZF32828.1"/>
    <property type="molecule type" value="Genomic_DNA"/>
</dbReference>
<feature type="compositionally biased region" description="Low complexity" evidence="2">
    <location>
        <begin position="855"/>
        <end position="883"/>
    </location>
</feature>
<keyword evidence="1" id="KW-0175">Coiled coil</keyword>
<feature type="compositionally biased region" description="Polar residues" evidence="2">
    <location>
        <begin position="835"/>
        <end position="851"/>
    </location>
</feature>
<feature type="region of interest" description="Disordered" evidence="2">
    <location>
        <begin position="1392"/>
        <end position="1431"/>
    </location>
</feature>
<feature type="compositionally biased region" description="Low complexity" evidence="2">
    <location>
        <begin position="449"/>
        <end position="460"/>
    </location>
</feature>
<evidence type="ECO:0000259" key="3">
    <source>
        <dbReference type="Pfam" id="PF12540"/>
    </source>
</evidence>
<feature type="compositionally biased region" description="Basic and acidic residues" evidence="2">
    <location>
        <begin position="975"/>
        <end position="987"/>
    </location>
</feature>
<dbReference type="PANTHER" id="PTHR40240">
    <property type="entry name" value="PLEXUS, ISOFORM A"/>
    <property type="match status" value="1"/>
</dbReference>
<feature type="coiled-coil region" evidence="1">
    <location>
        <begin position="1852"/>
        <end position="1886"/>
    </location>
</feature>
<keyword evidence="5" id="KW-1185">Reference proteome</keyword>
<feature type="compositionally biased region" description="Pro residues" evidence="2">
    <location>
        <begin position="993"/>
        <end position="1007"/>
    </location>
</feature>
<dbReference type="STRING" id="195883.A0A482WH99"/>
<dbReference type="Proteomes" id="UP000291343">
    <property type="component" value="Unassembled WGS sequence"/>
</dbReference>
<feature type="compositionally biased region" description="Pro residues" evidence="2">
    <location>
        <begin position="1292"/>
        <end position="1303"/>
    </location>
</feature>
<protein>
    <recommendedName>
        <fullName evidence="3">Genetic suppressor element-like domain-containing protein</fullName>
    </recommendedName>
</protein>
<name>A0A482WH99_LAOST</name>
<evidence type="ECO:0000313" key="4">
    <source>
        <dbReference type="EMBL" id="RZF32828.1"/>
    </source>
</evidence>
<feature type="region of interest" description="Disordered" evidence="2">
    <location>
        <begin position="778"/>
        <end position="1038"/>
    </location>
</feature>
<feature type="compositionally biased region" description="Low complexity" evidence="2">
    <location>
        <begin position="1304"/>
        <end position="1319"/>
    </location>
</feature>
<feature type="region of interest" description="Disordered" evidence="2">
    <location>
        <begin position="442"/>
        <end position="505"/>
    </location>
</feature>
<evidence type="ECO:0000256" key="1">
    <source>
        <dbReference type="SAM" id="Coils"/>
    </source>
</evidence>
<feature type="compositionally biased region" description="Acidic residues" evidence="2">
    <location>
        <begin position="1725"/>
        <end position="1736"/>
    </location>
</feature>
<accession>A0A482WH99</accession>
<feature type="region of interest" description="Disordered" evidence="2">
    <location>
        <begin position="1725"/>
        <end position="1751"/>
    </location>
</feature>
<feature type="compositionally biased region" description="Polar residues" evidence="2">
    <location>
        <begin position="951"/>
        <end position="972"/>
    </location>
</feature>
<feature type="compositionally biased region" description="Polar residues" evidence="2">
    <location>
        <begin position="1408"/>
        <end position="1427"/>
    </location>
</feature>
<dbReference type="Pfam" id="PF12540">
    <property type="entry name" value="DUF3736"/>
    <property type="match status" value="1"/>
</dbReference>
<feature type="compositionally biased region" description="Gly residues" evidence="2">
    <location>
        <begin position="916"/>
        <end position="926"/>
    </location>
</feature>
<feature type="compositionally biased region" description="Low complexity" evidence="2">
    <location>
        <begin position="1151"/>
        <end position="1162"/>
    </location>
</feature>
<dbReference type="OrthoDB" id="8744624at2759"/>
<reference evidence="4 5" key="1">
    <citation type="journal article" date="2017" name="Gigascience">
        <title>Genome sequence of the small brown planthopper, Laodelphax striatellus.</title>
        <authorList>
            <person name="Zhu J."/>
            <person name="Jiang F."/>
            <person name="Wang X."/>
            <person name="Yang P."/>
            <person name="Bao Y."/>
            <person name="Zhao W."/>
            <person name="Wang W."/>
            <person name="Lu H."/>
            <person name="Wang Q."/>
            <person name="Cui N."/>
            <person name="Li J."/>
            <person name="Chen X."/>
            <person name="Luo L."/>
            <person name="Yu J."/>
            <person name="Kang L."/>
            <person name="Cui F."/>
        </authorList>
    </citation>
    <scope>NUCLEOTIDE SEQUENCE [LARGE SCALE GENOMIC DNA]</scope>
    <source>
        <strain evidence="4">Lst14</strain>
    </source>
</reference>
<proteinExistence type="predicted"/>